<evidence type="ECO:0000313" key="1">
    <source>
        <dbReference type="EMBL" id="SEN80692.1"/>
    </source>
</evidence>
<dbReference type="AlphaFoldDB" id="A0A1H8JJ24"/>
<name>A0A1H8JJ24_9FIRM</name>
<reference evidence="1 2" key="1">
    <citation type="submission" date="2016-10" db="EMBL/GenBank/DDBJ databases">
        <authorList>
            <person name="de Groot N.N."/>
        </authorList>
    </citation>
    <scope>NUCLEOTIDE SEQUENCE [LARGE SCALE GENOMIC DNA]</scope>
    <source>
        <strain evidence="1 2">Calf135</strain>
    </source>
</reference>
<dbReference type="STRING" id="215200.SAMN05216454_11437"/>
<gene>
    <name evidence="1" type="ORF">SAMN05216454_11437</name>
</gene>
<dbReference type="RefSeq" id="WP_091975937.1">
    <property type="nucleotide sequence ID" value="NZ_FODF01000014.1"/>
</dbReference>
<keyword evidence="2" id="KW-1185">Reference proteome</keyword>
<organism evidence="1 2">
    <name type="scientific">Peptostreptococcus russellii</name>
    <dbReference type="NCBI Taxonomy" id="215200"/>
    <lineage>
        <taxon>Bacteria</taxon>
        <taxon>Bacillati</taxon>
        <taxon>Bacillota</taxon>
        <taxon>Clostridia</taxon>
        <taxon>Peptostreptococcales</taxon>
        <taxon>Peptostreptococcaceae</taxon>
        <taxon>Peptostreptococcus</taxon>
    </lineage>
</organism>
<sequence length="81" mass="9410">MADTLVRLRELVGNSYCDMEDLEHDVVSCFDTDEEVIAFYNVCNYTFEAYINQYGNTEYEIEIDEIGENVVVINVIEKQGR</sequence>
<protein>
    <submittedName>
        <fullName evidence="1">Uncharacterized protein</fullName>
    </submittedName>
</protein>
<dbReference type="EMBL" id="FODF01000014">
    <property type="protein sequence ID" value="SEN80692.1"/>
    <property type="molecule type" value="Genomic_DNA"/>
</dbReference>
<dbReference type="Proteomes" id="UP000199512">
    <property type="component" value="Unassembled WGS sequence"/>
</dbReference>
<evidence type="ECO:0000313" key="2">
    <source>
        <dbReference type="Proteomes" id="UP000199512"/>
    </source>
</evidence>
<accession>A0A1H8JJ24</accession>
<proteinExistence type="predicted"/>